<comment type="caution">
    <text evidence="2">The sequence shown here is derived from an EMBL/GenBank/DDBJ whole genome shotgun (WGS) entry which is preliminary data.</text>
</comment>
<proteinExistence type="predicted"/>
<accession>A0A399RPX1</accession>
<organism evidence="2 3">
    <name type="scientific">Henriciella mobilis</name>
    <dbReference type="NCBI Taxonomy" id="2305467"/>
    <lineage>
        <taxon>Bacteria</taxon>
        <taxon>Pseudomonadati</taxon>
        <taxon>Pseudomonadota</taxon>
        <taxon>Alphaproteobacteria</taxon>
        <taxon>Hyphomonadales</taxon>
        <taxon>Hyphomonadaceae</taxon>
        <taxon>Henriciella</taxon>
    </lineage>
</organism>
<keyword evidence="3" id="KW-1185">Reference proteome</keyword>
<protein>
    <submittedName>
        <fullName evidence="2">YbjN domain-containing protein</fullName>
    </submittedName>
</protein>
<dbReference type="AlphaFoldDB" id="A0A399RPX1"/>
<dbReference type="InterPro" id="IPR019660">
    <property type="entry name" value="Put_sensory_transdc_reg_YbjN"/>
</dbReference>
<dbReference type="Proteomes" id="UP000266385">
    <property type="component" value="Unassembled WGS sequence"/>
</dbReference>
<reference evidence="2 3" key="1">
    <citation type="submission" date="2018-08" db="EMBL/GenBank/DDBJ databases">
        <title>Henriciella mobilis sp. nov., isolated from seawater.</title>
        <authorList>
            <person name="Cheng H."/>
            <person name="Wu Y.-H."/>
            <person name="Xu X.-W."/>
            <person name="Guo L.-L."/>
        </authorList>
    </citation>
    <scope>NUCLEOTIDE SEQUENCE [LARGE SCALE GENOMIC DNA]</scope>
    <source>
        <strain evidence="2 3">JN25</strain>
    </source>
</reference>
<name>A0A399RPX1_9PROT</name>
<evidence type="ECO:0000313" key="3">
    <source>
        <dbReference type="Proteomes" id="UP000266385"/>
    </source>
</evidence>
<dbReference type="CDD" id="cd17511">
    <property type="entry name" value="YbjN_AmyR-like"/>
    <property type="match status" value="1"/>
</dbReference>
<feature type="signal peptide" evidence="1">
    <location>
        <begin position="1"/>
        <end position="28"/>
    </location>
</feature>
<evidence type="ECO:0000313" key="2">
    <source>
        <dbReference type="EMBL" id="RIJ32871.1"/>
    </source>
</evidence>
<feature type="chain" id="PRO_5017404209" evidence="1">
    <location>
        <begin position="29"/>
        <end position="186"/>
    </location>
</feature>
<keyword evidence="1" id="KW-0732">Signal</keyword>
<gene>
    <name evidence="2" type="ORF">D1223_03220</name>
</gene>
<evidence type="ECO:0000256" key="1">
    <source>
        <dbReference type="SAM" id="SignalP"/>
    </source>
</evidence>
<sequence>MRICMKTRLIALAALALTAPVTSLPATAQFAAMPEAGEESAPQVVDATDPELIARILRNEGFKAELKTLASGAIEIESEYDGTSFWLYFQACTADFTGCEVISFSSGFDFETAQLPDIIGDWNHDRYSKAYLDEDGDPFVEFSVNMKGGVTRENFVDTLHWFTTEMSAFIEQIGWNRDLSGQAQPI</sequence>
<dbReference type="EMBL" id="QWFX01000005">
    <property type="protein sequence ID" value="RIJ32871.1"/>
    <property type="molecule type" value="Genomic_DNA"/>
</dbReference>
<dbReference type="Pfam" id="PF10722">
    <property type="entry name" value="YbjN"/>
    <property type="match status" value="1"/>
</dbReference>